<dbReference type="EMBL" id="RJUR01000011">
    <property type="protein sequence ID" value="ROQ53028.1"/>
    <property type="molecule type" value="Genomic_DNA"/>
</dbReference>
<evidence type="ECO:0000313" key="6">
    <source>
        <dbReference type="EMBL" id="ROQ53028.1"/>
    </source>
</evidence>
<dbReference type="SUPFAM" id="SSF53850">
    <property type="entry name" value="Periplasmic binding protein-like II"/>
    <property type="match status" value="1"/>
</dbReference>
<dbReference type="Pfam" id="PF00126">
    <property type="entry name" value="HTH_1"/>
    <property type="match status" value="1"/>
</dbReference>
<evidence type="ECO:0000259" key="5">
    <source>
        <dbReference type="PROSITE" id="PS50931"/>
    </source>
</evidence>
<dbReference type="InterPro" id="IPR036390">
    <property type="entry name" value="WH_DNA-bd_sf"/>
</dbReference>
<dbReference type="PRINTS" id="PR00039">
    <property type="entry name" value="HTHLYSR"/>
</dbReference>
<dbReference type="Proteomes" id="UP000269115">
    <property type="component" value="Unassembled WGS sequence"/>
</dbReference>
<dbReference type="InterPro" id="IPR000847">
    <property type="entry name" value="LysR_HTH_N"/>
</dbReference>
<accession>A0A9X8HLM7</accession>
<keyword evidence="3" id="KW-0238">DNA-binding</keyword>
<dbReference type="AlphaFoldDB" id="A0A9X8HLM7"/>
<evidence type="ECO:0000256" key="2">
    <source>
        <dbReference type="ARBA" id="ARBA00023015"/>
    </source>
</evidence>
<dbReference type="GO" id="GO:0003677">
    <property type="term" value="F:DNA binding"/>
    <property type="evidence" value="ECO:0007669"/>
    <property type="project" value="UniProtKB-KW"/>
</dbReference>
<reference evidence="6 7" key="1">
    <citation type="submission" date="2018-11" db="EMBL/GenBank/DDBJ databases">
        <title>Genomic analyses of the natural microbiome of Caenorhabditis elegans.</title>
        <authorList>
            <person name="Samuel B."/>
        </authorList>
    </citation>
    <scope>NUCLEOTIDE SEQUENCE [LARGE SCALE GENOMIC DNA]</scope>
    <source>
        <strain evidence="6 7">BIGb0473</strain>
    </source>
</reference>
<evidence type="ECO:0000256" key="3">
    <source>
        <dbReference type="ARBA" id="ARBA00023125"/>
    </source>
</evidence>
<keyword evidence="2" id="KW-0805">Transcription regulation</keyword>
<dbReference type="Pfam" id="PF03466">
    <property type="entry name" value="LysR_substrate"/>
    <property type="match status" value="1"/>
</dbReference>
<comment type="caution">
    <text evidence="6">The sequence shown here is derived from an EMBL/GenBank/DDBJ whole genome shotgun (WGS) entry which is preliminary data.</text>
</comment>
<dbReference type="InterPro" id="IPR005119">
    <property type="entry name" value="LysR_subst-bd"/>
</dbReference>
<keyword evidence="4" id="KW-0804">Transcription</keyword>
<dbReference type="PANTHER" id="PTHR30346:SF0">
    <property type="entry name" value="HCA OPERON TRANSCRIPTIONAL ACTIVATOR HCAR"/>
    <property type="match status" value="1"/>
</dbReference>
<dbReference type="GO" id="GO:0032993">
    <property type="term" value="C:protein-DNA complex"/>
    <property type="evidence" value="ECO:0007669"/>
    <property type="project" value="TreeGrafter"/>
</dbReference>
<evidence type="ECO:0000313" key="7">
    <source>
        <dbReference type="Proteomes" id="UP000269115"/>
    </source>
</evidence>
<feature type="domain" description="HTH lysR-type" evidence="5">
    <location>
        <begin position="2"/>
        <end position="59"/>
    </location>
</feature>
<dbReference type="CDD" id="cd08414">
    <property type="entry name" value="PBP2_LTTR_aromatics_like"/>
    <property type="match status" value="1"/>
</dbReference>
<dbReference type="FunFam" id="1.10.10.10:FF:000001">
    <property type="entry name" value="LysR family transcriptional regulator"/>
    <property type="match status" value="1"/>
</dbReference>
<dbReference type="GO" id="GO:0003700">
    <property type="term" value="F:DNA-binding transcription factor activity"/>
    <property type="evidence" value="ECO:0007669"/>
    <property type="project" value="InterPro"/>
</dbReference>
<organism evidence="6 7">
    <name type="scientific">Pseudomonas putida</name>
    <name type="common">Arthrobacter siderocapsulatus</name>
    <dbReference type="NCBI Taxonomy" id="303"/>
    <lineage>
        <taxon>Bacteria</taxon>
        <taxon>Pseudomonadati</taxon>
        <taxon>Pseudomonadota</taxon>
        <taxon>Gammaproteobacteria</taxon>
        <taxon>Pseudomonadales</taxon>
        <taxon>Pseudomonadaceae</taxon>
        <taxon>Pseudomonas</taxon>
    </lineage>
</organism>
<dbReference type="InterPro" id="IPR036388">
    <property type="entry name" value="WH-like_DNA-bd_sf"/>
</dbReference>
<name>A0A9X8HLM7_PSEPU</name>
<dbReference type="PROSITE" id="PS50931">
    <property type="entry name" value="HTH_LYSR"/>
    <property type="match status" value="1"/>
</dbReference>
<dbReference type="Gene3D" id="3.40.190.10">
    <property type="entry name" value="Periplasmic binding protein-like II"/>
    <property type="match status" value="2"/>
</dbReference>
<evidence type="ECO:0000256" key="4">
    <source>
        <dbReference type="ARBA" id="ARBA00023163"/>
    </source>
</evidence>
<comment type="similarity">
    <text evidence="1">Belongs to the LysR transcriptional regulatory family.</text>
</comment>
<dbReference type="Gene3D" id="1.10.10.10">
    <property type="entry name" value="Winged helix-like DNA-binding domain superfamily/Winged helix DNA-binding domain"/>
    <property type="match status" value="1"/>
</dbReference>
<proteinExistence type="inferred from homology"/>
<dbReference type="PANTHER" id="PTHR30346">
    <property type="entry name" value="TRANSCRIPTIONAL DUAL REGULATOR HCAR-RELATED"/>
    <property type="match status" value="1"/>
</dbReference>
<dbReference type="SUPFAM" id="SSF46785">
    <property type="entry name" value="Winged helix' DNA-binding domain"/>
    <property type="match status" value="1"/>
</dbReference>
<evidence type="ECO:0000256" key="1">
    <source>
        <dbReference type="ARBA" id="ARBA00009437"/>
    </source>
</evidence>
<dbReference type="RefSeq" id="WP_123752414.1">
    <property type="nucleotide sequence ID" value="NZ_RJUR01000011.1"/>
</dbReference>
<sequence length="312" mass="33536">MIETRLLRQFIVVAEELHIHRAAERLHMAQPPLSQAIARLEQKLGCTLLVRHSRGVCLTGAGQAFVETARATLSLLDQGAEHAREVADGVSGHLRIGSLALAGYPPLLEALRRFRAQWPKVRLSLQQQPSAQLAEGVLGGELDVAFMRQLPGLSERLHSRLILDEPLLLAVPAGHRLAHGGPVHLSEAADEDFVFTPPALGSGFHQQMLSLCERAGFTPRISQQAAQMQTLVSLVGCGFGVALVPQAAARANRQDGVHFCALHDTPPLGLYMVCPGEQSTPQARHFMDLFAPATGQSPVPVATARHAALLPG</sequence>
<gene>
    <name evidence="6" type="ORF">EDF85_0778</name>
</gene>
<protein>
    <submittedName>
        <fullName evidence="6">LysR family transcriptional regulator</fullName>
    </submittedName>
</protein>